<dbReference type="PROSITE" id="PS00194">
    <property type="entry name" value="THIOREDOXIN_1"/>
    <property type="match status" value="1"/>
</dbReference>
<dbReference type="GO" id="GO:0005783">
    <property type="term" value="C:endoplasmic reticulum"/>
    <property type="evidence" value="ECO:0007669"/>
    <property type="project" value="TreeGrafter"/>
</dbReference>
<dbReference type="PANTHER" id="PTHR18929">
    <property type="entry name" value="PROTEIN DISULFIDE ISOMERASE"/>
    <property type="match status" value="1"/>
</dbReference>
<keyword evidence="6 10" id="KW-0472">Membrane</keyword>
<dbReference type="Pfam" id="PF13848">
    <property type="entry name" value="Thioredoxin_6"/>
    <property type="match status" value="1"/>
</dbReference>
<proteinExistence type="inferred from homology"/>
<evidence type="ECO:0000256" key="1">
    <source>
        <dbReference type="ARBA" id="ARBA00004167"/>
    </source>
</evidence>
<keyword evidence="14" id="KW-1185">Reference proteome</keyword>
<feature type="region of interest" description="Disordered" evidence="9">
    <location>
        <begin position="409"/>
        <end position="434"/>
    </location>
</feature>
<keyword evidence="7" id="KW-1015">Disulfide bond</keyword>
<protein>
    <recommendedName>
        <fullName evidence="12">Thioredoxin domain-containing protein</fullName>
    </recommendedName>
</protein>
<dbReference type="CDD" id="cd02961">
    <property type="entry name" value="PDI_a_family"/>
    <property type="match status" value="1"/>
</dbReference>
<dbReference type="SUPFAM" id="SSF52833">
    <property type="entry name" value="Thioredoxin-like"/>
    <property type="match status" value="1"/>
</dbReference>
<evidence type="ECO:0000256" key="5">
    <source>
        <dbReference type="ARBA" id="ARBA00022989"/>
    </source>
</evidence>
<sequence length="434" mass="49123">MKIRVLVLTLSILALLISISQSSESDEKKFKIDGKVLELDESNFDSAISSFDFIFVDFYAPWCGHCKRLAPELDAAAPVLAELKEPIVIAKVDADKYTRLARKYDLDGYPTLKIFMHGVPVDYYGPRKAELLVRYLKKFVAPDVAVLNSDFAIREFAEAAGTFFPIFIGFGLNETTISTLGIKYKKKAWFSVANDFSEDNMVQYDFDKVPALVSVHPSYNEQSIFYGPFEEKFLEDFVKQNFLPPVVPMNHDTLKILKDDERKIVLTILEDESDEKSQKLIKLLKAAASANRDLVFGYVGVKQWDDFTDSFGGNKQTKLPKMVVWDGNEEYLSVIGMESIEEEDQASQISYFLEGYRKGETIQKQISGPSFMGYISSLFGIRSVYIVIFMVAMLMLIRTIGKEEPLRVGTRDEADHASSSEAEGIKYRPGDKQD</sequence>
<feature type="chain" id="PRO_5001640412" description="Thioredoxin domain-containing protein" evidence="11">
    <location>
        <begin position="23"/>
        <end position="434"/>
    </location>
</feature>
<feature type="domain" description="Thioredoxin" evidence="12">
    <location>
        <begin position="17"/>
        <end position="141"/>
    </location>
</feature>
<dbReference type="PRINTS" id="PR00421">
    <property type="entry name" value="THIOREDOXIN"/>
</dbReference>
<comment type="subcellular location">
    <subcellularLocation>
        <location evidence="1">Membrane</location>
        <topology evidence="1">Single-pass membrane protein</topology>
    </subcellularLocation>
</comment>
<keyword evidence="5 10" id="KW-1133">Transmembrane helix</keyword>
<dbReference type="GO" id="GO:0006457">
    <property type="term" value="P:protein folding"/>
    <property type="evidence" value="ECO:0007669"/>
    <property type="project" value="TreeGrafter"/>
</dbReference>
<dbReference type="InterPro" id="IPR013766">
    <property type="entry name" value="Thioredoxin_domain"/>
</dbReference>
<gene>
    <name evidence="13" type="ORF">JCGZ_12934</name>
</gene>
<dbReference type="AlphaFoldDB" id="A0A067LD89"/>
<dbReference type="Proteomes" id="UP000027138">
    <property type="component" value="Unassembled WGS sequence"/>
</dbReference>
<dbReference type="FunFam" id="3.40.30.10:FF:000107">
    <property type="entry name" value="Protein disulfide-isomerase 5-2"/>
    <property type="match status" value="1"/>
</dbReference>
<evidence type="ECO:0000256" key="11">
    <source>
        <dbReference type="SAM" id="SignalP"/>
    </source>
</evidence>
<keyword evidence="3 10" id="KW-0812">Transmembrane</keyword>
<organism evidence="13 14">
    <name type="scientific">Jatropha curcas</name>
    <name type="common">Barbados nut</name>
    <dbReference type="NCBI Taxonomy" id="180498"/>
    <lineage>
        <taxon>Eukaryota</taxon>
        <taxon>Viridiplantae</taxon>
        <taxon>Streptophyta</taxon>
        <taxon>Embryophyta</taxon>
        <taxon>Tracheophyta</taxon>
        <taxon>Spermatophyta</taxon>
        <taxon>Magnoliopsida</taxon>
        <taxon>eudicotyledons</taxon>
        <taxon>Gunneridae</taxon>
        <taxon>Pentapetalae</taxon>
        <taxon>rosids</taxon>
        <taxon>fabids</taxon>
        <taxon>Malpighiales</taxon>
        <taxon>Euphorbiaceae</taxon>
        <taxon>Crotonoideae</taxon>
        <taxon>Jatropheae</taxon>
        <taxon>Jatropha</taxon>
    </lineage>
</organism>
<dbReference type="OrthoDB" id="74910at2759"/>
<evidence type="ECO:0000256" key="7">
    <source>
        <dbReference type="ARBA" id="ARBA00023157"/>
    </source>
</evidence>
<evidence type="ECO:0000256" key="4">
    <source>
        <dbReference type="ARBA" id="ARBA00022729"/>
    </source>
</evidence>
<dbReference type="GO" id="GO:0016020">
    <property type="term" value="C:membrane"/>
    <property type="evidence" value="ECO:0007669"/>
    <property type="project" value="UniProtKB-SubCell"/>
</dbReference>
<name>A0A067LD89_JATCU</name>
<keyword evidence="4 11" id="KW-0732">Signal</keyword>
<dbReference type="Gene3D" id="3.40.30.10">
    <property type="entry name" value="Glutaredoxin"/>
    <property type="match status" value="2"/>
</dbReference>
<evidence type="ECO:0000313" key="14">
    <source>
        <dbReference type="Proteomes" id="UP000027138"/>
    </source>
</evidence>
<dbReference type="InterPro" id="IPR017937">
    <property type="entry name" value="Thioredoxin_CS"/>
</dbReference>
<dbReference type="PROSITE" id="PS51352">
    <property type="entry name" value="THIOREDOXIN_2"/>
    <property type="match status" value="1"/>
</dbReference>
<evidence type="ECO:0000259" key="12">
    <source>
        <dbReference type="PROSITE" id="PS51352"/>
    </source>
</evidence>
<dbReference type="STRING" id="180498.A0A067LD89"/>
<evidence type="ECO:0000256" key="6">
    <source>
        <dbReference type="ARBA" id="ARBA00023136"/>
    </source>
</evidence>
<dbReference type="GO" id="GO:0034976">
    <property type="term" value="P:response to endoplasmic reticulum stress"/>
    <property type="evidence" value="ECO:0007669"/>
    <property type="project" value="TreeGrafter"/>
</dbReference>
<dbReference type="InterPro" id="IPR036249">
    <property type="entry name" value="Thioredoxin-like_sf"/>
</dbReference>
<reference evidence="13 14" key="1">
    <citation type="journal article" date="2014" name="PLoS ONE">
        <title>Global Analysis of Gene Expression Profiles in Physic Nut (Jatropha curcas L.) Seedlings Exposed to Salt Stress.</title>
        <authorList>
            <person name="Zhang L."/>
            <person name="Zhang C."/>
            <person name="Wu P."/>
            <person name="Chen Y."/>
            <person name="Li M."/>
            <person name="Jiang H."/>
            <person name="Wu G."/>
        </authorList>
    </citation>
    <scope>NUCLEOTIDE SEQUENCE [LARGE SCALE GENOMIC DNA]</scope>
    <source>
        <strain evidence="14">cv. GZQX0401</strain>
        <tissue evidence="13">Young leaves</tissue>
    </source>
</reference>
<accession>A0A067LD89</accession>
<evidence type="ECO:0000256" key="10">
    <source>
        <dbReference type="SAM" id="Phobius"/>
    </source>
</evidence>
<dbReference type="Pfam" id="PF00085">
    <property type="entry name" value="Thioredoxin"/>
    <property type="match status" value="1"/>
</dbReference>
<evidence type="ECO:0000256" key="2">
    <source>
        <dbReference type="ARBA" id="ARBA00006347"/>
    </source>
</evidence>
<evidence type="ECO:0000256" key="3">
    <source>
        <dbReference type="ARBA" id="ARBA00022692"/>
    </source>
</evidence>
<dbReference type="FunFam" id="3.40.30.10:FF:000193">
    <property type="entry name" value="Protein disulfide isomerase-like 5-2"/>
    <property type="match status" value="1"/>
</dbReference>
<evidence type="ECO:0000256" key="9">
    <source>
        <dbReference type="SAM" id="MobiDB-lite"/>
    </source>
</evidence>
<evidence type="ECO:0000313" key="13">
    <source>
        <dbReference type="EMBL" id="KDP46451.1"/>
    </source>
</evidence>
<feature type="signal peptide" evidence="11">
    <location>
        <begin position="1"/>
        <end position="22"/>
    </location>
</feature>
<dbReference type="EMBL" id="KK914218">
    <property type="protein sequence ID" value="KDP46451.1"/>
    <property type="molecule type" value="Genomic_DNA"/>
</dbReference>
<dbReference type="PANTHER" id="PTHR18929:SF218">
    <property type="entry name" value="PROTEIN DISULFIDE-ISOMERASE 5-2"/>
    <property type="match status" value="1"/>
</dbReference>
<keyword evidence="8" id="KW-0676">Redox-active center</keyword>
<evidence type="ECO:0000256" key="8">
    <source>
        <dbReference type="ARBA" id="ARBA00023284"/>
    </source>
</evidence>
<comment type="similarity">
    <text evidence="2">Belongs to the protein disulfide isomerase family.</text>
</comment>
<feature type="transmembrane region" description="Helical" evidence="10">
    <location>
        <begin position="371"/>
        <end position="397"/>
    </location>
</feature>
<dbReference type="GO" id="GO:0003756">
    <property type="term" value="F:protein disulfide isomerase activity"/>
    <property type="evidence" value="ECO:0007669"/>
    <property type="project" value="TreeGrafter"/>
</dbReference>